<dbReference type="EC" id="4.2.1.77" evidence="3"/>
<organism evidence="4 5">
    <name type="scientific">Pichia angusta</name>
    <name type="common">Yeast</name>
    <name type="synonym">Hansenula polymorpha</name>
    <dbReference type="NCBI Taxonomy" id="870730"/>
    <lineage>
        <taxon>Eukaryota</taxon>
        <taxon>Fungi</taxon>
        <taxon>Dikarya</taxon>
        <taxon>Ascomycota</taxon>
        <taxon>Saccharomycotina</taxon>
        <taxon>Pichiomycetes</taxon>
        <taxon>Pichiales</taxon>
        <taxon>Pichiaceae</taxon>
        <taxon>Ogataea</taxon>
    </lineage>
</organism>
<sequence length="424" mass="48061">MLVTLHQYWSKSILWKSNCCSHIIQFQHNLGYKRYRARMQILPSHDSNHDTNFTDALFKCFRRGDTVQEFFFGFLENPMHTITTVETHTCGEPFRVVTGGLPKLTGKTLLEKRNCLEREHDHIRLSLMREPRGHYDMFGGFLLDPVEEGDAAALFMNPSGYTDQCGHGIIAIVTLLIQLRKLPEKHYRLKPDLMSVKLETTVGILQTEACWNGQKVEYVKFRNTPVWILKENLTINSSVGPIKGDIVFNGAFNFFAEFDPAVLEVKPESSNRIIELGGEIKEIIQKMGLDISSKDFPQIKGLHGVDFVNSRRKDPTDETKPNQKSVLVLGDKQIDRSPCGSGTAGRTGLLYLKGRISPEHIFVNESIIGSTFKAKIVGTNIKANCNTKKACVVEIQGQAHLLGRSEWWLDPEDEIGYRGFIIHR</sequence>
<dbReference type="InterPro" id="IPR008794">
    <property type="entry name" value="Pro_racemase_fam"/>
</dbReference>
<comment type="caution">
    <text evidence="4">The sequence shown here is derived from an EMBL/GenBank/DDBJ whole genome shotgun (WGS) entry which is preliminary data.</text>
</comment>
<protein>
    <recommendedName>
        <fullName evidence="3">trans-L-3-hydroxyproline dehydratase</fullName>
        <ecNumber evidence="3">4.2.1.77</ecNumber>
    </recommendedName>
</protein>
<evidence type="ECO:0000313" key="4">
    <source>
        <dbReference type="EMBL" id="KAG7850605.1"/>
    </source>
</evidence>
<dbReference type="Pfam" id="PF05544">
    <property type="entry name" value="Pro_racemase"/>
    <property type="match status" value="1"/>
</dbReference>
<dbReference type="PANTHER" id="PTHR33442">
    <property type="entry name" value="TRANS-3-HYDROXY-L-PROLINE DEHYDRATASE"/>
    <property type="match status" value="1"/>
</dbReference>
<dbReference type="EMBL" id="JAHLVD010000003">
    <property type="protein sequence ID" value="KAG7850605.1"/>
    <property type="molecule type" value="Genomic_DNA"/>
</dbReference>
<name>A0ABQ7RZR2_PICAN</name>
<reference evidence="4 5" key="1">
    <citation type="journal article" date="2021" name="G3 (Bethesda)">
        <title>Genomic diversity, chromosomal rearrangements, and interspecies hybridization in the ogataea polymorpha species complex.</title>
        <authorList>
            <person name="Hanson S.J."/>
            <person name="Cinneide E.O."/>
            <person name="Salzberg L.I."/>
            <person name="Wolfe K.H."/>
            <person name="McGowan J."/>
            <person name="Fitzpatrick D.A."/>
            <person name="Matlin K."/>
        </authorList>
    </citation>
    <scope>NUCLEOTIDE SEQUENCE [LARGE SCALE GENOMIC DNA]</scope>
    <source>
        <strain evidence="4">51-138</strain>
    </source>
</reference>
<proteinExistence type="inferred from homology"/>
<dbReference type="Proteomes" id="UP001197328">
    <property type="component" value="Unassembled WGS sequence"/>
</dbReference>
<dbReference type="SFLD" id="SFLDS00028">
    <property type="entry name" value="Proline_Racemase"/>
    <property type="match status" value="1"/>
</dbReference>
<accession>A0ABQ7RZR2</accession>
<keyword evidence="5" id="KW-1185">Reference proteome</keyword>
<dbReference type="Gene3D" id="3.10.310.10">
    <property type="entry name" value="Diaminopimelate Epimerase, Chain A, domain 1"/>
    <property type="match status" value="2"/>
</dbReference>
<dbReference type="SUPFAM" id="SSF54506">
    <property type="entry name" value="Diaminopimelate epimerase-like"/>
    <property type="match status" value="1"/>
</dbReference>
<dbReference type="PANTHER" id="PTHR33442:SF1">
    <property type="entry name" value="TRANS-3-HYDROXY-L-PROLINE DEHYDRATASE"/>
    <property type="match status" value="1"/>
</dbReference>
<evidence type="ECO:0000256" key="2">
    <source>
        <dbReference type="ARBA" id="ARBA00007529"/>
    </source>
</evidence>
<gene>
    <name evidence="4" type="ORF">KL940_001182</name>
</gene>
<comment type="similarity">
    <text evidence="2">Belongs to the proline racemase family.</text>
</comment>
<comment type="catalytic activity">
    <reaction evidence="1">
        <text>trans-3-hydroxy-L-proline = 1-pyrroline-2-carboxylate + H2O</text>
        <dbReference type="Rhea" id="RHEA:10320"/>
        <dbReference type="ChEBI" id="CHEBI:15377"/>
        <dbReference type="ChEBI" id="CHEBI:39785"/>
        <dbReference type="ChEBI" id="CHEBI:57938"/>
        <dbReference type="EC" id="4.2.1.77"/>
    </reaction>
</comment>
<evidence type="ECO:0000256" key="1">
    <source>
        <dbReference type="ARBA" id="ARBA00001148"/>
    </source>
</evidence>
<evidence type="ECO:0000313" key="5">
    <source>
        <dbReference type="Proteomes" id="UP001197328"/>
    </source>
</evidence>
<evidence type="ECO:0000256" key="3">
    <source>
        <dbReference type="ARBA" id="ARBA00013105"/>
    </source>
</evidence>